<gene>
    <name evidence="2" type="ORF">BWK73_10300</name>
</gene>
<reference evidence="2 3" key="1">
    <citation type="submission" date="2017-01" db="EMBL/GenBank/DDBJ databases">
        <title>Novel large sulfur bacteria in the metagenomes of groundwater-fed chemosynthetic microbial mats in the Lake Huron basin.</title>
        <authorList>
            <person name="Sharrar A.M."/>
            <person name="Flood B.E."/>
            <person name="Bailey J.V."/>
            <person name="Jones D.S."/>
            <person name="Biddanda B."/>
            <person name="Ruberg S.A."/>
            <person name="Marcus D.N."/>
            <person name="Dick G.J."/>
        </authorList>
    </citation>
    <scope>NUCLEOTIDE SEQUENCE [LARGE SCALE GENOMIC DNA]</scope>
    <source>
        <strain evidence="2">A8</strain>
    </source>
</reference>
<dbReference type="AlphaFoldDB" id="A0A1Y1QUI7"/>
<accession>A0A1Y1QUI7</accession>
<feature type="coiled-coil region" evidence="1">
    <location>
        <begin position="23"/>
        <end position="50"/>
    </location>
</feature>
<name>A0A1Y1QUI7_9GAMM</name>
<comment type="caution">
    <text evidence="2">The sequence shown here is derived from an EMBL/GenBank/DDBJ whole genome shotgun (WGS) entry which is preliminary data.</text>
</comment>
<dbReference type="Proteomes" id="UP000192491">
    <property type="component" value="Unassembled WGS sequence"/>
</dbReference>
<keyword evidence="1" id="KW-0175">Coiled coil</keyword>
<evidence type="ECO:0000256" key="1">
    <source>
        <dbReference type="SAM" id="Coils"/>
    </source>
</evidence>
<protein>
    <submittedName>
        <fullName evidence="2">Uncharacterized protein</fullName>
    </submittedName>
</protein>
<evidence type="ECO:0000313" key="3">
    <source>
        <dbReference type="Proteomes" id="UP000192491"/>
    </source>
</evidence>
<proteinExistence type="predicted"/>
<sequence length="68" mass="7483">MNHLSAALKTILNGLAMQYEGELLTTEDKKANLQRVLTQIEREKQAAQVTAHTITTTPAIPNMALHAK</sequence>
<evidence type="ECO:0000313" key="2">
    <source>
        <dbReference type="EMBL" id="OQX14131.1"/>
    </source>
</evidence>
<dbReference type="EMBL" id="MTEJ01000034">
    <property type="protein sequence ID" value="OQX14131.1"/>
    <property type="molecule type" value="Genomic_DNA"/>
</dbReference>
<organism evidence="2 3">
    <name type="scientific">Thiothrix lacustris</name>
    <dbReference type="NCBI Taxonomy" id="525917"/>
    <lineage>
        <taxon>Bacteria</taxon>
        <taxon>Pseudomonadati</taxon>
        <taxon>Pseudomonadota</taxon>
        <taxon>Gammaproteobacteria</taxon>
        <taxon>Thiotrichales</taxon>
        <taxon>Thiotrichaceae</taxon>
        <taxon>Thiothrix</taxon>
    </lineage>
</organism>